<comment type="caution">
    <text evidence="1">The sequence shown here is derived from an EMBL/GenBank/DDBJ whole genome shotgun (WGS) entry which is preliminary data.</text>
</comment>
<organism evidence="1 2">
    <name type="scientific">Araneus ventricosus</name>
    <name type="common">Orbweaver spider</name>
    <name type="synonym">Epeira ventricosa</name>
    <dbReference type="NCBI Taxonomy" id="182803"/>
    <lineage>
        <taxon>Eukaryota</taxon>
        <taxon>Metazoa</taxon>
        <taxon>Ecdysozoa</taxon>
        <taxon>Arthropoda</taxon>
        <taxon>Chelicerata</taxon>
        <taxon>Arachnida</taxon>
        <taxon>Araneae</taxon>
        <taxon>Araneomorphae</taxon>
        <taxon>Entelegynae</taxon>
        <taxon>Araneoidea</taxon>
        <taxon>Araneidae</taxon>
        <taxon>Araneus</taxon>
    </lineage>
</organism>
<reference evidence="1 2" key="1">
    <citation type="journal article" date="2019" name="Sci. Rep.">
        <title>Orb-weaving spider Araneus ventricosus genome elucidates the spidroin gene catalogue.</title>
        <authorList>
            <person name="Kono N."/>
            <person name="Nakamura H."/>
            <person name="Ohtoshi R."/>
            <person name="Moran D.A.P."/>
            <person name="Shinohara A."/>
            <person name="Yoshida Y."/>
            <person name="Fujiwara M."/>
            <person name="Mori M."/>
            <person name="Tomita M."/>
            <person name="Arakawa K."/>
        </authorList>
    </citation>
    <scope>NUCLEOTIDE SEQUENCE [LARGE SCALE GENOMIC DNA]</scope>
</reference>
<protein>
    <submittedName>
        <fullName evidence="1">Uncharacterized protein</fullName>
    </submittedName>
</protein>
<proteinExistence type="predicted"/>
<dbReference type="EMBL" id="BGPR01003718">
    <property type="protein sequence ID" value="GBM91611.1"/>
    <property type="molecule type" value="Genomic_DNA"/>
</dbReference>
<evidence type="ECO:0000313" key="1">
    <source>
        <dbReference type="EMBL" id="GBM91611.1"/>
    </source>
</evidence>
<keyword evidence="2" id="KW-1185">Reference proteome</keyword>
<sequence length="151" mass="17232">MPGIASLDEIENFLKGANAVADLSTSHCGMIYPPLKDEEVQRKFGNAEQNLFAWHINAGNYQQILHFLLYKEENAVRDLFNKFRSWEVSLSIFSACPHLAQGSIGDGEMLGVFLLPEALLQTFFRNKRLWMFAEKKIYISPVEYASRKVSI</sequence>
<name>A0A4Y2JMK5_ARAVE</name>
<gene>
    <name evidence="1" type="ORF">AVEN_158582_1</name>
</gene>
<accession>A0A4Y2JMK5</accession>
<evidence type="ECO:0000313" key="2">
    <source>
        <dbReference type="Proteomes" id="UP000499080"/>
    </source>
</evidence>
<dbReference type="AlphaFoldDB" id="A0A4Y2JMK5"/>
<dbReference type="Proteomes" id="UP000499080">
    <property type="component" value="Unassembled WGS sequence"/>
</dbReference>